<keyword evidence="2" id="KW-0809">Transit peptide</keyword>
<comment type="caution">
    <text evidence="5">The sequence shown here is derived from an EMBL/GenBank/DDBJ whole genome shotgun (WGS) entry which is preliminary data.</text>
</comment>
<dbReference type="InterPro" id="IPR027266">
    <property type="entry name" value="TrmE/GcvT-like"/>
</dbReference>
<dbReference type="GO" id="GO:0016740">
    <property type="term" value="F:transferase activity"/>
    <property type="evidence" value="ECO:0007669"/>
    <property type="project" value="UniProtKB-KW"/>
</dbReference>
<protein>
    <submittedName>
        <fullName evidence="5">Transferase C1orf69 like protein, mitochondrial</fullName>
    </submittedName>
</protein>
<evidence type="ECO:0000313" key="5">
    <source>
        <dbReference type="EMBL" id="ORC88816.1"/>
    </source>
</evidence>
<dbReference type="SUPFAM" id="SSF103025">
    <property type="entry name" value="Folate-binding domain"/>
    <property type="match status" value="1"/>
</dbReference>
<keyword evidence="6" id="KW-1185">Reference proteome</keyword>
<feature type="domain" description="CAF17 C-terminal" evidence="4">
    <location>
        <begin position="237"/>
        <end position="310"/>
    </location>
</feature>
<dbReference type="InterPro" id="IPR045179">
    <property type="entry name" value="YgfZ/GcvT"/>
</dbReference>
<dbReference type="STRING" id="67003.A0A1X0NVS6"/>
<dbReference type="GO" id="GO:0005759">
    <property type="term" value="C:mitochondrial matrix"/>
    <property type="evidence" value="ECO:0007669"/>
    <property type="project" value="TreeGrafter"/>
</dbReference>
<sequence length="330" mass="36568">MGFNCLLPSRSLIRISGVVSHEFLQGLFTNDLRLLLPGGSIWGCFLYHTGRVMCDAYLYQPTVVKDNGQTSIIVDVHSDMVNRLQEHLLEMRMRKKLQIENISKDFTILASTGPSCSSSSSSCSCSSSSGNDCGMETYVDPRSFALPTPLHKSILPTAEIPTKTTTTTTTTRERDPEGNYHKFLYSAGVGEGPDVFRHAKTLPFEANTDFLRGVSFHKGCYIGQELTHRTHVMLVTRKRTVPFQLRQSAGRVVSKGEALFADGQKVGEVLTSCGDVGLALLRLRCLREDPQLLLLQDGVAVEVRIPKWWDAREVRKIMSMTTTTTSSSQG</sequence>
<evidence type="ECO:0000313" key="6">
    <source>
        <dbReference type="Proteomes" id="UP000192257"/>
    </source>
</evidence>
<dbReference type="Proteomes" id="UP000192257">
    <property type="component" value="Unassembled WGS sequence"/>
</dbReference>
<dbReference type="GeneID" id="39985679"/>
<name>A0A1X0NVS6_9TRYP</name>
<dbReference type="AlphaFoldDB" id="A0A1X0NVS6"/>
<proteinExistence type="predicted"/>
<dbReference type="NCBIfam" id="TIGR03317">
    <property type="entry name" value="ygfZ_signature"/>
    <property type="match status" value="1"/>
</dbReference>
<dbReference type="Gene3D" id="3.30.1360.120">
    <property type="entry name" value="Probable tRNA modification gtpase trme, domain 1"/>
    <property type="match status" value="1"/>
</dbReference>
<comment type="subcellular location">
    <subcellularLocation>
        <location evidence="1">Mitochondrion</location>
    </subcellularLocation>
</comment>
<accession>A0A1X0NVS6</accession>
<gene>
    <name evidence="5" type="ORF">TM35_000152470</name>
</gene>
<dbReference type="VEuPathDB" id="TriTrypDB:TM35_000152470"/>
<keyword evidence="5" id="KW-0808">Transferase</keyword>
<dbReference type="EMBL" id="NBCO01000015">
    <property type="protein sequence ID" value="ORC88816.1"/>
    <property type="molecule type" value="Genomic_DNA"/>
</dbReference>
<keyword evidence="3" id="KW-0496">Mitochondrion</keyword>
<evidence type="ECO:0000256" key="1">
    <source>
        <dbReference type="ARBA" id="ARBA00004173"/>
    </source>
</evidence>
<dbReference type="PANTHER" id="PTHR22602">
    <property type="entry name" value="TRANSFERASE CAF17, MITOCHONDRIAL-RELATED"/>
    <property type="match status" value="1"/>
</dbReference>
<dbReference type="GO" id="GO:0016226">
    <property type="term" value="P:iron-sulfur cluster assembly"/>
    <property type="evidence" value="ECO:0007669"/>
    <property type="project" value="TreeGrafter"/>
</dbReference>
<organism evidence="5 6">
    <name type="scientific">Trypanosoma theileri</name>
    <dbReference type="NCBI Taxonomy" id="67003"/>
    <lineage>
        <taxon>Eukaryota</taxon>
        <taxon>Discoba</taxon>
        <taxon>Euglenozoa</taxon>
        <taxon>Kinetoplastea</taxon>
        <taxon>Metakinetoplastina</taxon>
        <taxon>Trypanosomatida</taxon>
        <taxon>Trypanosomatidae</taxon>
        <taxon>Trypanosoma</taxon>
    </lineage>
</organism>
<evidence type="ECO:0000256" key="3">
    <source>
        <dbReference type="ARBA" id="ARBA00023128"/>
    </source>
</evidence>
<dbReference type="InterPro" id="IPR017703">
    <property type="entry name" value="YgfZ/GCV_T_CS"/>
</dbReference>
<dbReference type="RefSeq" id="XP_028882882.1">
    <property type="nucleotide sequence ID" value="XM_029025899.1"/>
</dbReference>
<evidence type="ECO:0000256" key="2">
    <source>
        <dbReference type="ARBA" id="ARBA00022946"/>
    </source>
</evidence>
<dbReference type="InterPro" id="IPR057460">
    <property type="entry name" value="CAF17_C"/>
</dbReference>
<reference evidence="5 6" key="1">
    <citation type="submission" date="2017-03" db="EMBL/GenBank/DDBJ databases">
        <title>An alternative strategy for trypanosome survival in the mammalian bloodstream revealed through genome and transcriptome analysis of the ubiquitous bovine parasite Trypanosoma (Megatrypanum) theileri.</title>
        <authorList>
            <person name="Kelly S."/>
            <person name="Ivens A."/>
            <person name="Mott A."/>
            <person name="O'Neill E."/>
            <person name="Emms D."/>
            <person name="Macleod O."/>
            <person name="Voorheis P."/>
            <person name="Matthews J."/>
            <person name="Matthews K."/>
            <person name="Carrington M."/>
        </authorList>
    </citation>
    <scope>NUCLEOTIDE SEQUENCE [LARGE SCALE GENOMIC DNA]</scope>
    <source>
        <strain evidence="5">Edinburgh</strain>
    </source>
</reference>
<dbReference type="OrthoDB" id="191995at2759"/>
<evidence type="ECO:0000259" key="4">
    <source>
        <dbReference type="Pfam" id="PF25455"/>
    </source>
</evidence>
<dbReference type="Pfam" id="PF25455">
    <property type="entry name" value="Beta-barrel_CAF17_C"/>
    <property type="match status" value="1"/>
</dbReference>
<dbReference type="PANTHER" id="PTHR22602:SF0">
    <property type="entry name" value="TRANSFERASE CAF17, MITOCHONDRIAL-RELATED"/>
    <property type="match status" value="1"/>
</dbReference>